<protein>
    <recommendedName>
        <fullName evidence="3">SIR2-like domain-containing protein</fullName>
    </recommendedName>
</protein>
<dbReference type="RefSeq" id="WP_265281492.1">
    <property type="nucleotide sequence ID" value="NZ_QZCW01000001.1"/>
</dbReference>
<dbReference type="InterPro" id="IPR029035">
    <property type="entry name" value="DHS-like_NAD/FAD-binding_dom"/>
</dbReference>
<dbReference type="Proteomes" id="UP001208935">
    <property type="component" value="Unassembled WGS sequence"/>
</dbReference>
<dbReference type="Pfam" id="PF13289">
    <property type="entry name" value="SIR2_2"/>
    <property type="match status" value="1"/>
</dbReference>
<accession>A0ABT3KR88</accession>
<gene>
    <name evidence="1" type="ORF">D5039_06580</name>
</gene>
<reference evidence="2" key="1">
    <citation type="submission" date="2023-07" db="EMBL/GenBank/DDBJ databases">
        <title>Verminephrobacter genomes.</title>
        <authorList>
            <person name="Lund M.B."/>
        </authorList>
    </citation>
    <scope>NUCLEOTIDE SEQUENCE [LARGE SCALE GENOMIC DNA]</scope>
    <source>
        <strain evidence="2">AtM5-05</strain>
    </source>
</reference>
<comment type="caution">
    <text evidence="1">The sequence shown here is derived from an EMBL/GenBank/DDBJ whole genome shotgun (WGS) entry which is preliminary data.</text>
</comment>
<organism evidence="1 2">
    <name type="scientific">Verminephrobacter aporrectodeae subsp. tuberculatae</name>
    <dbReference type="NCBI Taxonomy" id="1110392"/>
    <lineage>
        <taxon>Bacteria</taxon>
        <taxon>Pseudomonadati</taxon>
        <taxon>Pseudomonadota</taxon>
        <taxon>Betaproteobacteria</taxon>
        <taxon>Burkholderiales</taxon>
        <taxon>Comamonadaceae</taxon>
        <taxon>Verminephrobacter</taxon>
    </lineage>
</organism>
<dbReference type="Gene3D" id="3.40.50.1220">
    <property type="entry name" value="TPP-binding domain"/>
    <property type="match status" value="1"/>
</dbReference>
<sequence length="1223" mass="137307">MSIRFSPEGPEFPEQLVDALLAGEVVFLCGAGVSAPQLPTFCSLVKKCYKKLGVEFNPSEDASFKAGRYEEVLGSLSRRIVDPSRITEVVAQLLQPPEKPDFSHHHTILRLSRNQDSQPTIVTTNFDTLLERALRKSLSVKEVRTLSSAGQNLPQPGRADFNGIIHLHGRIADPCLRLEKTPLVITSADYGDAYMRSGWASRFLFDLCRCKTLVLVGYSASDAPVRYILHVLNADRQRFPDLRSVYAFTAVKTRDEDDVNWGVLSVKQVKYEYTVDSISEREESHIALWRDLDRLAELVESPPAAAHALVQNILAKPYSDASKEIEHGRIIWFLRGKHDLWPVVSKVIEDASWFDFFDKHGLWEVKHGLWEVKEAAGIIASWIGRDLQSQVRINQAIDWSKKLGKPFARALTRVVNDAKDVPPLWLRAWRLLSLYPPQSSVDREERLFGEVTMPQILRAPDVLYADLEKSVDLLAPVLEISTRTDCGRQPSTAIPKQLSDLMCLQLHGCDYSYAGRLIDALLEIPQPNAIADIATAKLQAIIGLMLDTADTNDDHMTDYMVPSIEPHSQNTHRRNGGPIFLVQLLARLLPKVAVMDKSVARGLIDIWRRLPGKLGVRLWLHAQRNSDIYTADEAIGGLQTLPIDIFWNVRRELALVLRDRAVDACQELVNQVEDRILNEGNTHYEEYVIDPGQMDWRKQARDTVVWLRLNMLNDAKRLTPAGVTELAEIKQRYKHLDRDVEDRDFFLSYTTGIRKVVGDAKPIAGASDAADRLKVARSLIQSPDIEVQHGWSVYCRTDVLGALDILGQAPLSPENALLWIDFIKSLSFSDGKDDPNHIDLVRRIFERLDRADQPFLKLVAPRLADLYSSATRRAEMGISGWWPRLFNAVVADDTETADLSRDIYRNAINSPGGRLTEAALVDIDELRKSDQPINQELLDAIATASSAGGRQGVYARSVLIRHANFVVDIKAEQVIQMLNKHLDQGNAEGGALRSALVSDDRHLSATASKAFRVHILQGVKELGNRGNDAIWAADKILRPALSIVRKERNASEWGIDITETKNLLRTGPPALREGAAEVLKQWVCPINDGDGDPFATWRTDIRPLLDAVWPRERALCEVGLVDYFVDLAVNVGNDFPDALDYLLPYLGTPATLSDSTGAIWRSQVPESFPQETLTLLWKLFDREGGGDFPGFLPEILDQLITACPEIESDRRLQSLSRRTIRYR</sequence>
<name>A0ABT3KR88_9BURK</name>
<proteinExistence type="predicted"/>
<dbReference type="SUPFAM" id="SSF52467">
    <property type="entry name" value="DHS-like NAD/FAD-binding domain"/>
    <property type="match status" value="1"/>
</dbReference>
<evidence type="ECO:0000313" key="2">
    <source>
        <dbReference type="Proteomes" id="UP001208935"/>
    </source>
</evidence>
<keyword evidence="2" id="KW-1185">Reference proteome</keyword>
<dbReference type="EMBL" id="QZCW01000001">
    <property type="protein sequence ID" value="MCW5320844.1"/>
    <property type="molecule type" value="Genomic_DNA"/>
</dbReference>
<evidence type="ECO:0008006" key="3">
    <source>
        <dbReference type="Google" id="ProtNLM"/>
    </source>
</evidence>
<evidence type="ECO:0000313" key="1">
    <source>
        <dbReference type="EMBL" id="MCW5320844.1"/>
    </source>
</evidence>